<protein>
    <recommendedName>
        <fullName evidence="5">3-oxoacyl-[acyl-carrier-protein] reductase MabA</fullName>
    </recommendedName>
</protein>
<dbReference type="InterPro" id="IPR050259">
    <property type="entry name" value="SDR"/>
</dbReference>
<dbReference type="Proteomes" id="UP000467148">
    <property type="component" value="Chromosome"/>
</dbReference>
<name>A0A7I7TFZ6_9MYCO</name>
<dbReference type="PRINTS" id="PR00080">
    <property type="entry name" value="SDRFAMILY"/>
</dbReference>
<keyword evidence="3" id="KW-0134">Cell wall</keyword>
<comment type="similarity">
    <text evidence="2">Belongs to the short-chain dehydrogenases/reductases (SDR) family.</text>
</comment>
<sequence>MTVSTKGIVEVTDWSTMKVLVTGGSQGIGVGIARGFAEAGAAVVISGRSADKLDAAVRRLSVHGARVYSIVADVSDRQSCHRMAADAVGILGGMDVLCANAGIYPECDLDALDDDGLRSIFATNVAGTIFSVQACRDALRASGRGRVVVTSSITGPVTGYAGLGHYGASKAAQLGFVRSAALELAPDGVTINAVLPGSIATEGLDGLGEEAIAGMVAAIPQRRLGAPADVAAAAMFFASEQAGFVTGQSLIVDGGQTLPEIPETR</sequence>
<dbReference type="EMBL" id="AP022596">
    <property type="protein sequence ID" value="BBY67491.1"/>
    <property type="molecule type" value="Genomic_DNA"/>
</dbReference>
<dbReference type="PANTHER" id="PTHR42879:SF2">
    <property type="entry name" value="3-OXOACYL-[ACYL-CARRIER-PROTEIN] REDUCTASE FABG"/>
    <property type="match status" value="1"/>
</dbReference>
<dbReference type="KEGG" id="mhev:MHEL_57340"/>
<evidence type="ECO:0000256" key="1">
    <source>
        <dbReference type="ARBA" id="ARBA00004191"/>
    </source>
</evidence>
<evidence type="ECO:0000256" key="6">
    <source>
        <dbReference type="ARBA" id="ARBA00047400"/>
    </source>
</evidence>
<dbReference type="SUPFAM" id="SSF51735">
    <property type="entry name" value="NAD(P)-binding Rossmann-fold domains"/>
    <property type="match status" value="1"/>
</dbReference>
<dbReference type="Gene3D" id="3.40.50.720">
    <property type="entry name" value="NAD(P)-binding Rossmann-like Domain"/>
    <property type="match status" value="1"/>
</dbReference>
<proteinExistence type="inferred from homology"/>
<keyword evidence="3" id="KW-0964">Secreted</keyword>
<evidence type="ECO:0000256" key="2">
    <source>
        <dbReference type="ARBA" id="ARBA00006484"/>
    </source>
</evidence>
<evidence type="ECO:0000256" key="3">
    <source>
        <dbReference type="ARBA" id="ARBA00022512"/>
    </source>
</evidence>
<accession>A0A7I7TFZ6</accession>
<evidence type="ECO:0000313" key="8">
    <source>
        <dbReference type="Proteomes" id="UP000467148"/>
    </source>
</evidence>
<dbReference type="Pfam" id="PF13561">
    <property type="entry name" value="adh_short_C2"/>
    <property type="match status" value="1"/>
</dbReference>
<dbReference type="InterPro" id="IPR036291">
    <property type="entry name" value="NAD(P)-bd_dom_sf"/>
</dbReference>
<comment type="catalytic activity">
    <reaction evidence="6">
        <text>a (3R)-hydroxyacyl-[ACP] + NADP(+) = a 3-oxoacyl-[ACP] + NADPH + H(+)</text>
        <dbReference type="Rhea" id="RHEA:17397"/>
        <dbReference type="Rhea" id="RHEA-COMP:9916"/>
        <dbReference type="Rhea" id="RHEA-COMP:9945"/>
        <dbReference type="ChEBI" id="CHEBI:15378"/>
        <dbReference type="ChEBI" id="CHEBI:57783"/>
        <dbReference type="ChEBI" id="CHEBI:58349"/>
        <dbReference type="ChEBI" id="CHEBI:78776"/>
        <dbReference type="ChEBI" id="CHEBI:78827"/>
        <dbReference type="EC" id="1.1.1.100"/>
    </reaction>
    <physiologicalReaction direction="right-to-left" evidence="6">
        <dbReference type="Rhea" id="RHEA:17399"/>
    </physiologicalReaction>
</comment>
<reference evidence="7 8" key="1">
    <citation type="journal article" date="2019" name="Emerg. Microbes Infect.">
        <title>Comprehensive subspecies identification of 175 nontuberculous mycobacteria species based on 7547 genomic profiles.</title>
        <authorList>
            <person name="Matsumoto Y."/>
            <person name="Kinjo T."/>
            <person name="Motooka D."/>
            <person name="Nabeya D."/>
            <person name="Jung N."/>
            <person name="Uechi K."/>
            <person name="Horii T."/>
            <person name="Iida T."/>
            <person name="Fujita J."/>
            <person name="Nakamura S."/>
        </authorList>
    </citation>
    <scope>NUCLEOTIDE SEQUENCE [LARGE SCALE GENOMIC DNA]</scope>
    <source>
        <strain evidence="7 8">JCM 30396</strain>
    </source>
</reference>
<dbReference type="AlphaFoldDB" id="A0A7I7TFZ6"/>
<dbReference type="CDD" id="cd05233">
    <property type="entry name" value="SDR_c"/>
    <property type="match status" value="1"/>
</dbReference>
<keyword evidence="8" id="KW-1185">Reference proteome</keyword>
<evidence type="ECO:0000313" key="7">
    <source>
        <dbReference type="EMBL" id="BBY67491.1"/>
    </source>
</evidence>
<dbReference type="PANTHER" id="PTHR42879">
    <property type="entry name" value="3-OXOACYL-(ACYL-CARRIER-PROTEIN) REDUCTASE"/>
    <property type="match status" value="1"/>
</dbReference>
<comment type="subcellular location">
    <subcellularLocation>
        <location evidence="1">Secreted</location>
        <location evidence="1">Cell wall</location>
    </subcellularLocation>
</comment>
<dbReference type="InterPro" id="IPR002347">
    <property type="entry name" value="SDR_fam"/>
</dbReference>
<gene>
    <name evidence="7" type="ORF">MHEL_57340</name>
</gene>
<dbReference type="FunFam" id="3.40.50.720:FF:000084">
    <property type="entry name" value="Short-chain dehydrogenase reductase"/>
    <property type="match status" value="1"/>
</dbReference>
<dbReference type="GO" id="GO:0004316">
    <property type="term" value="F:3-oxoacyl-[acyl-carrier-protein] reductase (NADPH) activity"/>
    <property type="evidence" value="ECO:0007669"/>
    <property type="project" value="UniProtKB-EC"/>
</dbReference>
<organism evidence="7 8">
    <name type="scientific">Mycolicibacterium helvum</name>
    <dbReference type="NCBI Taxonomy" id="1534349"/>
    <lineage>
        <taxon>Bacteria</taxon>
        <taxon>Bacillati</taxon>
        <taxon>Actinomycetota</taxon>
        <taxon>Actinomycetes</taxon>
        <taxon>Mycobacteriales</taxon>
        <taxon>Mycobacteriaceae</taxon>
        <taxon>Mycolicibacterium</taxon>
    </lineage>
</organism>
<evidence type="ECO:0000256" key="5">
    <source>
        <dbReference type="ARBA" id="ARBA00040781"/>
    </source>
</evidence>
<dbReference type="PRINTS" id="PR00081">
    <property type="entry name" value="GDHRDH"/>
</dbReference>
<keyword evidence="4" id="KW-0560">Oxidoreductase</keyword>
<dbReference type="NCBIfam" id="NF004202">
    <property type="entry name" value="PRK05653.2-2"/>
    <property type="match status" value="1"/>
</dbReference>
<evidence type="ECO:0000256" key="4">
    <source>
        <dbReference type="ARBA" id="ARBA00023002"/>
    </source>
</evidence>